<name>A0ABR1GIQ9_9HYPO</name>
<keyword evidence="2" id="KW-1185">Reference proteome</keyword>
<comment type="caution">
    <text evidence="1">The sequence shown here is derived from an EMBL/GenBank/DDBJ whole genome shotgun (WGS) entry which is preliminary data.</text>
</comment>
<organism evidence="1 2">
    <name type="scientific">Neonectria punicea</name>
    <dbReference type="NCBI Taxonomy" id="979145"/>
    <lineage>
        <taxon>Eukaryota</taxon>
        <taxon>Fungi</taxon>
        <taxon>Dikarya</taxon>
        <taxon>Ascomycota</taxon>
        <taxon>Pezizomycotina</taxon>
        <taxon>Sordariomycetes</taxon>
        <taxon>Hypocreomycetidae</taxon>
        <taxon>Hypocreales</taxon>
        <taxon>Nectriaceae</taxon>
        <taxon>Neonectria</taxon>
    </lineage>
</organism>
<protein>
    <recommendedName>
        <fullName evidence="3">AB hydrolase-1 domain-containing protein</fullName>
    </recommendedName>
</protein>
<sequence length="105" mass="11426">MFSVRRIGTAVPAIARQGLRIPATAGRLYSQSVGPLAYDLHEPASPRTDKAKAPILFLHGLFGSKKNNRGISKALARDLGRCVYALVRHIRRIMGADAQNDSTTK</sequence>
<evidence type="ECO:0000313" key="1">
    <source>
        <dbReference type="EMBL" id="KAK7398000.1"/>
    </source>
</evidence>
<gene>
    <name evidence="1" type="ORF">QQX98_012628</name>
</gene>
<accession>A0ABR1GIQ9</accession>
<evidence type="ECO:0000313" key="2">
    <source>
        <dbReference type="Proteomes" id="UP001498476"/>
    </source>
</evidence>
<dbReference type="InterPro" id="IPR029058">
    <property type="entry name" value="AB_hydrolase_fold"/>
</dbReference>
<dbReference type="Proteomes" id="UP001498476">
    <property type="component" value="Unassembled WGS sequence"/>
</dbReference>
<reference evidence="1 2" key="1">
    <citation type="journal article" date="2025" name="Microbiol. Resour. Announc.">
        <title>Draft genome sequences for Neonectria magnoliae and Neonectria punicea, canker pathogens of Liriodendron tulipifera and Acer saccharum in West Virginia.</title>
        <authorList>
            <person name="Petronek H.M."/>
            <person name="Kasson M.T."/>
            <person name="Metheny A.M."/>
            <person name="Stauder C.M."/>
            <person name="Lovett B."/>
            <person name="Lynch S.C."/>
            <person name="Garnas J.R."/>
            <person name="Kasson L.R."/>
            <person name="Stajich J.E."/>
        </authorList>
    </citation>
    <scope>NUCLEOTIDE SEQUENCE [LARGE SCALE GENOMIC DNA]</scope>
    <source>
        <strain evidence="1 2">NRRL 64653</strain>
    </source>
</reference>
<dbReference type="SUPFAM" id="SSF53474">
    <property type="entry name" value="alpha/beta-Hydrolases"/>
    <property type="match status" value="1"/>
</dbReference>
<dbReference type="EMBL" id="JAZAVJ010000393">
    <property type="protein sequence ID" value="KAK7398000.1"/>
    <property type="molecule type" value="Genomic_DNA"/>
</dbReference>
<proteinExistence type="predicted"/>
<evidence type="ECO:0008006" key="3">
    <source>
        <dbReference type="Google" id="ProtNLM"/>
    </source>
</evidence>